<evidence type="ECO:0000313" key="2">
    <source>
        <dbReference type="Proteomes" id="UP000414233"/>
    </source>
</evidence>
<proteinExistence type="predicted"/>
<dbReference type="GO" id="GO:0008872">
    <property type="term" value="F:glucarate dehydratase activity"/>
    <property type="evidence" value="ECO:0007669"/>
    <property type="project" value="UniProtKB-EC"/>
</dbReference>
<dbReference type="Proteomes" id="UP000414233">
    <property type="component" value="Unassembled WGS sequence"/>
</dbReference>
<evidence type="ECO:0000313" key="1">
    <source>
        <dbReference type="EMBL" id="VVE54706.1"/>
    </source>
</evidence>
<name>A0A5E4Z0R9_9BURK</name>
<accession>A0A5E4Z0R9</accession>
<gene>
    <name evidence="1" type="primary">gudD_3</name>
    <name evidence="1" type="ORF">PTE30175_04851</name>
</gene>
<protein>
    <submittedName>
        <fullName evidence="1">Glucarate dehydratase</fullName>
        <ecNumber evidence="1">4.2.1.40</ecNumber>
    </submittedName>
</protein>
<keyword evidence="2" id="KW-1185">Reference proteome</keyword>
<keyword evidence="1" id="KW-0456">Lyase</keyword>
<organism evidence="1 2">
    <name type="scientific">Pandoraea terrae</name>
    <dbReference type="NCBI Taxonomy" id="1537710"/>
    <lineage>
        <taxon>Bacteria</taxon>
        <taxon>Pseudomonadati</taxon>
        <taxon>Pseudomonadota</taxon>
        <taxon>Betaproteobacteria</taxon>
        <taxon>Burkholderiales</taxon>
        <taxon>Burkholderiaceae</taxon>
        <taxon>Pandoraea</taxon>
    </lineage>
</organism>
<sequence length="43" mass="4991">MARVTEAHELYKRIGTRARDDAIAMQYLVPGWTYDPKRPSLGR</sequence>
<dbReference type="AlphaFoldDB" id="A0A5E4Z0R9"/>
<reference evidence="1 2" key="1">
    <citation type="submission" date="2019-08" db="EMBL/GenBank/DDBJ databases">
        <authorList>
            <person name="Peeters C."/>
        </authorList>
    </citation>
    <scope>NUCLEOTIDE SEQUENCE [LARGE SCALE GENOMIC DNA]</scope>
    <source>
        <strain evidence="1 2">LMG 30175</strain>
    </source>
</reference>
<dbReference type="EC" id="4.2.1.40" evidence="1"/>
<dbReference type="EMBL" id="CABPRZ010000029">
    <property type="protein sequence ID" value="VVE54706.1"/>
    <property type="molecule type" value="Genomic_DNA"/>
</dbReference>